<proteinExistence type="predicted"/>
<organism evidence="1 2">
    <name type="scientific">Pleurodeles waltl</name>
    <name type="common">Iberian ribbed newt</name>
    <dbReference type="NCBI Taxonomy" id="8319"/>
    <lineage>
        <taxon>Eukaryota</taxon>
        <taxon>Metazoa</taxon>
        <taxon>Chordata</taxon>
        <taxon>Craniata</taxon>
        <taxon>Vertebrata</taxon>
        <taxon>Euteleostomi</taxon>
        <taxon>Amphibia</taxon>
        <taxon>Batrachia</taxon>
        <taxon>Caudata</taxon>
        <taxon>Salamandroidea</taxon>
        <taxon>Salamandridae</taxon>
        <taxon>Pleurodelinae</taxon>
        <taxon>Pleurodeles</taxon>
    </lineage>
</organism>
<dbReference type="AlphaFoldDB" id="A0AAV7TB44"/>
<protein>
    <submittedName>
        <fullName evidence="1">Uncharacterized protein</fullName>
    </submittedName>
</protein>
<dbReference type="Proteomes" id="UP001066276">
    <property type="component" value="Chromosome 4_1"/>
</dbReference>
<name>A0AAV7TB44_PLEWA</name>
<gene>
    <name evidence="1" type="ORF">NDU88_005590</name>
</gene>
<comment type="caution">
    <text evidence="1">The sequence shown here is derived from an EMBL/GenBank/DDBJ whole genome shotgun (WGS) entry which is preliminary data.</text>
</comment>
<evidence type="ECO:0000313" key="1">
    <source>
        <dbReference type="EMBL" id="KAJ1173764.1"/>
    </source>
</evidence>
<accession>A0AAV7TB44</accession>
<reference evidence="1" key="1">
    <citation type="journal article" date="2022" name="bioRxiv">
        <title>Sequencing and chromosome-scale assembly of the giantPleurodeles waltlgenome.</title>
        <authorList>
            <person name="Brown T."/>
            <person name="Elewa A."/>
            <person name="Iarovenko S."/>
            <person name="Subramanian E."/>
            <person name="Araus A.J."/>
            <person name="Petzold A."/>
            <person name="Susuki M."/>
            <person name="Suzuki K.-i.T."/>
            <person name="Hayashi T."/>
            <person name="Toyoda A."/>
            <person name="Oliveira C."/>
            <person name="Osipova E."/>
            <person name="Leigh N.D."/>
            <person name="Simon A."/>
            <person name="Yun M.H."/>
        </authorList>
    </citation>
    <scope>NUCLEOTIDE SEQUENCE</scope>
    <source>
        <strain evidence="1">20211129_DDA</strain>
        <tissue evidence="1">Liver</tissue>
    </source>
</reference>
<dbReference type="EMBL" id="JANPWB010000007">
    <property type="protein sequence ID" value="KAJ1173764.1"/>
    <property type="molecule type" value="Genomic_DNA"/>
</dbReference>
<evidence type="ECO:0000313" key="2">
    <source>
        <dbReference type="Proteomes" id="UP001066276"/>
    </source>
</evidence>
<keyword evidence="2" id="KW-1185">Reference proteome</keyword>
<sequence>MGDSLILGRFKELFKAQADDMDLEQPSPVKEELVNMIHNEARKTKPESSKRRSTSRSCIWCEGSYPDTDFSVNKAVVVDKVMVETLCSCSDAKKVSAICIKAPGYVTKVTVETFANSCVNTKTPLAIDFEALCADNRYTSNIKTVFNIVKSTRKVKIGIENSI</sequence>